<dbReference type="GO" id="GO:0004352">
    <property type="term" value="F:glutamate dehydrogenase (NAD+) activity"/>
    <property type="evidence" value="ECO:0007669"/>
    <property type="project" value="UniProtKB-EC"/>
</dbReference>
<dbReference type="EMBL" id="UOFJ01000721">
    <property type="protein sequence ID" value="VAW73595.1"/>
    <property type="molecule type" value="Genomic_DNA"/>
</dbReference>
<dbReference type="Gene3D" id="3.40.50.10860">
    <property type="entry name" value="Leucine Dehydrogenase, chain A, domain 1"/>
    <property type="match status" value="1"/>
</dbReference>
<protein>
    <submittedName>
        <fullName evidence="4">NAD-specific glutamate dehydrogenase NADP-specific glutamate dehydrogenase</fullName>
        <ecNumber evidence="4">1.4.1.2</ecNumber>
        <ecNumber evidence="4">1.4.1.4</ecNumber>
    </submittedName>
</protein>
<dbReference type="PRINTS" id="PR00082">
    <property type="entry name" value="GLFDHDRGNASE"/>
</dbReference>
<dbReference type="PROSITE" id="PS00074">
    <property type="entry name" value="GLFV_DEHYDROGENASE"/>
    <property type="match status" value="1"/>
</dbReference>
<dbReference type="PANTHER" id="PTHR11606:SF13">
    <property type="entry name" value="GLUTAMATE DEHYDROGENASE 1, MITOCHONDRIAL"/>
    <property type="match status" value="1"/>
</dbReference>
<dbReference type="PANTHER" id="PTHR11606">
    <property type="entry name" value="GLUTAMATE DEHYDROGENASE"/>
    <property type="match status" value="1"/>
</dbReference>
<feature type="domain" description="Glutamate/phenylalanine/leucine/valine/L-tryptophan dehydrogenase C-terminal" evidence="3">
    <location>
        <begin position="180"/>
        <end position="420"/>
    </location>
</feature>
<reference evidence="4" key="1">
    <citation type="submission" date="2018-06" db="EMBL/GenBank/DDBJ databases">
        <authorList>
            <person name="Zhirakovskaya E."/>
        </authorList>
    </citation>
    <scope>NUCLEOTIDE SEQUENCE</scope>
</reference>
<evidence type="ECO:0000256" key="1">
    <source>
        <dbReference type="ARBA" id="ARBA00006382"/>
    </source>
</evidence>
<name>A0A3B0XYW5_9ZZZZ</name>
<sequence>MKSVYSDAKKQLQQLGDMSGVAPYVIENLKRAELTQCASIGLLMDDGSTTYFDAYRCQYNSLLGPCKGGIRFHPYVTQDEVQALGLWMTIKCALVGLPFGGGKGGIAIDPKKLSRMELERLSRAYMRAMADIISPDRDIPAPDVYTNARIMGWMRDEYEVIKREKHPAVITGKPVNMGGSVGRDEATGRGAFLVTEFLRIKLGRLPEDISVAIQGFGNAGYSVAKLLYGAGYKIIAISDSRGAIYDPQGVDVEAIKQYKNKNRAVDSEYCKGTVCEDKSLKNITHEQLLALDVDLLVPAALENSITMTNVKSIKARWIIEVANGPVSAQADEILHKRGVVIIPDVLANAGGVIVSYFEWVQNRAGYPWSLEEVRERLRNRLKSSFDEMWLYQHQNNGCSLRSAAYGKALKRLEEMIKIQGTKEY</sequence>
<evidence type="ECO:0000256" key="2">
    <source>
        <dbReference type="ARBA" id="ARBA00023002"/>
    </source>
</evidence>
<dbReference type="InterPro" id="IPR036291">
    <property type="entry name" value="NAD(P)-bd_dom_sf"/>
</dbReference>
<dbReference type="CDD" id="cd01076">
    <property type="entry name" value="NAD_bind_1_Glu_DH"/>
    <property type="match status" value="1"/>
</dbReference>
<proteinExistence type="inferred from homology"/>
<dbReference type="GO" id="GO:0006538">
    <property type="term" value="P:L-glutamate catabolic process"/>
    <property type="evidence" value="ECO:0007669"/>
    <property type="project" value="TreeGrafter"/>
</dbReference>
<dbReference type="InterPro" id="IPR033922">
    <property type="entry name" value="NAD_bind_Glu_DH"/>
</dbReference>
<dbReference type="EC" id="1.4.1.2" evidence="4"/>
<dbReference type="EC" id="1.4.1.4" evidence="4"/>
<dbReference type="GO" id="GO:0004354">
    <property type="term" value="F:glutamate dehydrogenase (NADP+) activity"/>
    <property type="evidence" value="ECO:0007669"/>
    <property type="project" value="UniProtKB-EC"/>
</dbReference>
<dbReference type="InterPro" id="IPR006095">
    <property type="entry name" value="Glu/Leu/Phe/Val/Trp_DH"/>
</dbReference>
<organism evidence="4">
    <name type="scientific">hydrothermal vent metagenome</name>
    <dbReference type="NCBI Taxonomy" id="652676"/>
    <lineage>
        <taxon>unclassified sequences</taxon>
        <taxon>metagenomes</taxon>
        <taxon>ecological metagenomes</taxon>
    </lineage>
</organism>
<comment type="similarity">
    <text evidence="1">Belongs to the Glu/Leu/Phe/Val dehydrogenases family.</text>
</comment>
<dbReference type="SUPFAM" id="SSF53223">
    <property type="entry name" value="Aminoacid dehydrogenase-like, N-terminal domain"/>
    <property type="match status" value="1"/>
</dbReference>
<keyword evidence="2 4" id="KW-0560">Oxidoreductase</keyword>
<evidence type="ECO:0000259" key="3">
    <source>
        <dbReference type="SMART" id="SM00839"/>
    </source>
</evidence>
<feature type="non-terminal residue" evidence="4">
    <location>
        <position position="424"/>
    </location>
</feature>
<dbReference type="Pfam" id="PF00208">
    <property type="entry name" value="ELFV_dehydrog"/>
    <property type="match status" value="1"/>
</dbReference>
<dbReference type="Gene3D" id="3.40.50.720">
    <property type="entry name" value="NAD(P)-binding Rossmann-like Domain"/>
    <property type="match status" value="1"/>
</dbReference>
<dbReference type="Pfam" id="PF02812">
    <property type="entry name" value="ELFV_dehydrog_N"/>
    <property type="match status" value="1"/>
</dbReference>
<evidence type="ECO:0000313" key="4">
    <source>
        <dbReference type="EMBL" id="VAW73595.1"/>
    </source>
</evidence>
<dbReference type="InterPro" id="IPR033524">
    <property type="entry name" value="Glu/Leu/Phe/Val_DH_AS"/>
</dbReference>
<dbReference type="InterPro" id="IPR006097">
    <property type="entry name" value="Glu/Leu/Phe/Val/Trp_DH_dimer"/>
</dbReference>
<dbReference type="SUPFAM" id="SSF51735">
    <property type="entry name" value="NAD(P)-binding Rossmann-fold domains"/>
    <property type="match status" value="1"/>
</dbReference>
<gene>
    <name evidence="4" type="ORF">MNBD_GAMMA10-614</name>
</gene>
<dbReference type="InterPro" id="IPR046346">
    <property type="entry name" value="Aminoacid_DH-like_N_sf"/>
</dbReference>
<dbReference type="InterPro" id="IPR014362">
    <property type="entry name" value="Glu_DH"/>
</dbReference>
<dbReference type="SMART" id="SM00839">
    <property type="entry name" value="ELFV_dehydrog"/>
    <property type="match status" value="1"/>
</dbReference>
<dbReference type="AlphaFoldDB" id="A0A3B0XYW5"/>
<accession>A0A3B0XYW5</accession>
<dbReference type="InterPro" id="IPR006096">
    <property type="entry name" value="Glu/Leu/Phe/Val/Trp_DH_C"/>
</dbReference>
<dbReference type="PIRSF" id="PIRSF000185">
    <property type="entry name" value="Glu_DH"/>
    <property type="match status" value="1"/>
</dbReference>